<dbReference type="Gene3D" id="3.90.550.10">
    <property type="entry name" value="Spore Coat Polysaccharide Biosynthesis Protein SpsA, Chain A"/>
    <property type="match status" value="1"/>
</dbReference>
<keyword evidence="5" id="KW-1185">Reference proteome</keyword>
<name>A0ABU1VV61_9GAMM</name>
<dbReference type="Gene3D" id="3.40.50.2000">
    <property type="entry name" value="Glycogen Phosphorylase B"/>
    <property type="match status" value="2"/>
</dbReference>
<dbReference type="PANTHER" id="PTHR22916:SF51">
    <property type="entry name" value="GLYCOSYLTRANSFERASE EPSH-RELATED"/>
    <property type="match status" value="1"/>
</dbReference>
<proteinExistence type="predicted"/>
<sequence>MDISVIVPSFNALGKLERCLASLRSQTYDSAHYEVLFVDDCSTDGTFAYLQKQAISEPNWRVLQLQNNSGSPSRPRNVGKSEARGEYIFYLDCDDEILPDTLTVHYLHAKSTDACIVRGYLIADTGNVQQPMNVIPEWLPELSRKERIEYIVCRQSTIPCSLIKKSLLDVNDIQWPEDIRMGEDSVFLCSVLAVAQNVEYINHPTYVYNQRSSFSLSSTQAYGARELSNHLQVWPLVQKILAESDINYFKLRLQKGLQAVLHSLIFRNKRDIDEQLFIRFSEFIFDNYQIIEQFTYGVRFKNIIKSLMDKNFLVFTQLTKPRLLIAGYDLKFIAPAIPLLFEYYDIQTDEWVGHDSHNEADSKIKLEWADYIWCEWLLGNAVWYSKNKLKHQKLIIRMHRFELGRDFGERLVLQNVDAVTAVSVLFFERLIERFPHIPRAKVKLLPNFVDIEGYHRSDYTASRFNIAMIGFVPSKKGYLEALKVLAALKLRDSRYCLKVFGKTPADIPWLINHPDELDYFKNCEMFITQHSLTDAIEYVGFVDIKQALAAHQVGFVLSLSEAVRDLPGFESFHLAVVDAYAAGAVGLIKNWTGCEYVYPESMILSDANELVEKIWQLSNDEKLYADIQNSSHKFIAEKFRVLNYLAAVSNLFREI</sequence>
<reference evidence="4 5" key="1">
    <citation type="submission" date="2023-07" db="EMBL/GenBank/DDBJ databases">
        <title>Sorghum-associated microbial communities from plants grown in Nebraska, USA.</title>
        <authorList>
            <person name="Schachtman D."/>
        </authorList>
    </citation>
    <scope>NUCLEOTIDE SEQUENCE [LARGE SCALE GENOMIC DNA]</scope>
    <source>
        <strain evidence="4 5">4138</strain>
    </source>
</reference>
<dbReference type="CDD" id="cd00761">
    <property type="entry name" value="Glyco_tranf_GTA_type"/>
    <property type="match status" value="1"/>
</dbReference>
<evidence type="ECO:0000313" key="5">
    <source>
        <dbReference type="Proteomes" id="UP001257909"/>
    </source>
</evidence>
<feature type="domain" description="Glycosyltransferase 2-like" evidence="3">
    <location>
        <begin position="4"/>
        <end position="168"/>
    </location>
</feature>
<dbReference type="InterPro" id="IPR001173">
    <property type="entry name" value="Glyco_trans_2-like"/>
</dbReference>
<keyword evidence="1" id="KW-0328">Glycosyltransferase</keyword>
<gene>
    <name evidence="4" type="ORF">J2W69_000228</name>
</gene>
<protein>
    <submittedName>
        <fullName evidence="4">Glycosyltransferase involved in cell wall biosynthesis</fullName>
    </submittedName>
</protein>
<organism evidence="4 5">
    <name type="scientific">Rheinheimera soli</name>
    <dbReference type="NCBI Taxonomy" id="443616"/>
    <lineage>
        <taxon>Bacteria</taxon>
        <taxon>Pseudomonadati</taxon>
        <taxon>Pseudomonadota</taxon>
        <taxon>Gammaproteobacteria</taxon>
        <taxon>Chromatiales</taxon>
        <taxon>Chromatiaceae</taxon>
        <taxon>Rheinheimera</taxon>
    </lineage>
</organism>
<comment type="caution">
    <text evidence="4">The sequence shown here is derived from an EMBL/GenBank/DDBJ whole genome shotgun (WGS) entry which is preliminary data.</text>
</comment>
<evidence type="ECO:0000259" key="3">
    <source>
        <dbReference type="Pfam" id="PF00535"/>
    </source>
</evidence>
<evidence type="ECO:0000256" key="2">
    <source>
        <dbReference type="ARBA" id="ARBA00022679"/>
    </source>
</evidence>
<accession>A0ABU1VV61</accession>
<dbReference type="RefSeq" id="WP_310273740.1">
    <property type="nucleotide sequence ID" value="NZ_JAVDWR010000001.1"/>
</dbReference>
<dbReference type="Pfam" id="PF00535">
    <property type="entry name" value="Glycos_transf_2"/>
    <property type="match status" value="1"/>
</dbReference>
<dbReference type="EMBL" id="JAVDWR010000001">
    <property type="protein sequence ID" value="MDR7119313.1"/>
    <property type="molecule type" value="Genomic_DNA"/>
</dbReference>
<dbReference type="SUPFAM" id="SSF53756">
    <property type="entry name" value="UDP-Glycosyltransferase/glycogen phosphorylase"/>
    <property type="match status" value="1"/>
</dbReference>
<dbReference type="SUPFAM" id="SSF53448">
    <property type="entry name" value="Nucleotide-diphospho-sugar transferases"/>
    <property type="match status" value="1"/>
</dbReference>
<dbReference type="PANTHER" id="PTHR22916">
    <property type="entry name" value="GLYCOSYLTRANSFERASE"/>
    <property type="match status" value="1"/>
</dbReference>
<dbReference type="InterPro" id="IPR029044">
    <property type="entry name" value="Nucleotide-diphossugar_trans"/>
</dbReference>
<dbReference type="Proteomes" id="UP001257909">
    <property type="component" value="Unassembled WGS sequence"/>
</dbReference>
<evidence type="ECO:0000313" key="4">
    <source>
        <dbReference type="EMBL" id="MDR7119313.1"/>
    </source>
</evidence>
<keyword evidence="2" id="KW-0808">Transferase</keyword>
<evidence type="ECO:0000256" key="1">
    <source>
        <dbReference type="ARBA" id="ARBA00022676"/>
    </source>
</evidence>